<dbReference type="EMBL" id="WFIY01000004">
    <property type="protein sequence ID" value="MUM65909.1"/>
    <property type="molecule type" value="Genomic_DNA"/>
</dbReference>
<protein>
    <submittedName>
        <fullName evidence="3">Universal stress protein</fullName>
    </submittedName>
</protein>
<dbReference type="PANTHER" id="PTHR46268:SF25">
    <property type="entry name" value="USPA DOMAIN PROTEIN"/>
    <property type="match status" value="1"/>
</dbReference>
<name>A0A6A9QGM1_ACIIN</name>
<dbReference type="AlphaFoldDB" id="A0A6A9QGM1"/>
<evidence type="ECO:0000313" key="3">
    <source>
        <dbReference type="EMBL" id="MUM65909.1"/>
    </source>
</evidence>
<dbReference type="InterPro" id="IPR006015">
    <property type="entry name" value="Universal_stress_UspA"/>
</dbReference>
<dbReference type="Proteomes" id="UP000440125">
    <property type="component" value="Unassembled WGS sequence"/>
</dbReference>
<comment type="similarity">
    <text evidence="1">Belongs to the universal stress protein A family.</text>
</comment>
<proteinExistence type="inferred from homology"/>
<dbReference type="PRINTS" id="PR01438">
    <property type="entry name" value="UNVRSLSTRESS"/>
</dbReference>
<dbReference type="InterPro" id="IPR014729">
    <property type="entry name" value="Rossmann-like_a/b/a_fold"/>
</dbReference>
<comment type="caution">
    <text evidence="3">The sequence shown here is derived from an EMBL/GenBank/DDBJ whole genome shotgun (WGS) entry which is preliminary data.</text>
</comment>
<dbReference type="Gene3D" id="3.40.50.620">
    <property type="entry name" value="HUPs"/>
    <property type="match status" value="1"/>
</dbReference>
<keyword evidence="4" id="KW-1185">Reference proteome</keyword>
<dbReference type="Pfam" id="PF00582">
    <property type="entry name" value="Usp"/>
    <property type="match status" value="1"/>
</dbReference>
<accession>A0A6A9QGM1</accession>
<gene>
    <name evidence="3" type="ORF">D1867_11825</name>
</gene>
<dbReference type="InterPro" id="IPR006016">
    <property type="entry name" value="UspA"/>
</dbReference>
<dbReference type="SUPFAM" id="SSF52402">
    <property type="entry name" value="Adenine nucleotide alpha hydrolases-like"/>
    <property type="match status" value="1"/>
</dbReference>
<dbReference type="CDD" id="cd00293">
    <property type="entry name" value="USP-like"/>
    <property type="match status" value="1"/>
</dbReference>
<dbReference type="PANTHER" id="PTHR46268">
    <property type="entry name" value="STRESS RESPONSE PROTEIN NHAX"/>
    <property type="match status" value="1"/>
</dbReference>
<feature type="domain" description="UspA" evidence="2">
    <location>
        <begin position="1"/>
        <end position="138"/>
    </location>
</feature>
<reference evidence="3 4" key="1">
    <citation type="submission" date="2019-10" db="EMBL/GenBank/DDBJ databases">
        <title>Genome Sequences from Six Type Strain Members of the Archaeal Family Sulfolobaceae: Acidianus ambivalens, Acidianus infernus, Metallosphaera prunae, Stygiolobus azoricus, Sulfolobus metallicus, and Sulfurisphaera ohwakuensis.</title>
        <authorList>
            <person name="Counts J.A."/>
            <person name="Kelly R.M."/>
        </authorList>
    </citation>
    <scope>NUCLEOTIDE SEQUENCE [LARGE SCALE GENOMIC DNA]</scope>
    <source>
        <strain evidence="3 4">DSM 3191</strain>
    </source>
</reference>
<evidence type="ECO:0000313" key="4">
    <source>
        <dbReference type="Proteomes" id="UP000440125"/>
    </source>
</evidence>
<evidence type="ECO:0000259" key="2">
    <source>
        <dbReference type="Pfam" id="PF00582"/>
    </source>
</evidence>
<evidence type="ECO:0000256" key="1">
    <source>
        <dbReference type="ARBA" id="ARBA00008791"/>
    </source>
</evidence>
<dbReference type="OrthoDB" id="105697at2157"/>
<organism evidence="3 4">
    <name type="scientific">Acidianus infernus</name>
    <dbReference type="NCBI Taxonomy" id="12915"/>
    <lineage>
        <taxon>Archaea</taxon>
        <taxon>Thermoproteota</taxon>
        <taxon>Thermoprotei</taxon>
        <taxon>Sulfolobales</taxon>
        <taxon>Sulfolobaceae</taxon>
        <taxon>Acidianus</taxon>
    </lineage>
</organism>
<sequence length="139" mass="15790">MFKRILVGFDGSKESLKALILAINLAKFHGASIKALEVIEHMPVILEAYIKEDMLRDRERIIKHTEIIKRISIENGINIDYEVVRGDPAVVLSKYAESEDFDLIILGKRKLKGLKKLFMESVSSKVLDISKKPVLVVKE</sequence>
<dbReference type="RefSeq" id="WP_155864299.1">
    <property type="nucleotide sequence ID" value="NZ_WFIY01000004.1"/>
</dbReference>